<dbReference type="RefSeq" id="WP_156338695.1">
    <property type="nucleotide sequence ID" value="NZ_CP012159.1"/>
</dbReference>
<dbReference type="EMBL" id="CP012159">
    <property type="protein sequence ID" value="AKT39531.1"/>
    <property type="molecule type" value="Genomic_DNA"/>
</dbReference>
<keyword evidence="2" id="KW-1185">Reference proteome</keyword>
<protein>
    <submittedName>
        <fullName evidence="1">Uncharacterized protein</fullName>
    </submittedName>
</protein>
<dbReference type="KEGG" id="ccro:CMC5_036780"/>
<dbReference type="AlphaFoldDB" id="A0A0K1EF88"/>
<evidence type="ECO:0000313" key="2">
    <source>
        <dbReference type="Proteomes" id="UP000067626"/>
    </source>
</evidence>
<organism evidence="1 2">
    <name type="scientific">Chondromyces crocatus</name>
    <dbReference type="NCBI Taxonomy" id="52"/>
    <lineage>
        <taxon>Bacteria</taxon>
        <taxon>Pseudomonadati</taxon>
        <taxon>Myxococcota</taxon>
        <taxon>Polyangia</taxon>
        <taxon>Polyangiales</taxon>
        <taxon>Polyangiaceae</taxon>
        <taxon>Chondromyces</taxon>
    </lineage>
</organism>
<reference evidence="1 2" key="1">
    <citation type="submission" date="2015-07" db="EMBL/GenBank/DDBJ databases">
        <title>Genome analysis of myxobacterium Chondromyces crocatus Cm c5 reveals a high potential for natural compound synthesis and the genetic basis for the loss of fruiting body formation.</title>
        <authorList>
            <person name="Zaburannyi N."/>
            <person name="Bunk B."/>
            <person name="Maier J."/>
            <person name="Overmann J."/>
            <person name="Mueller R."/>
        </authorList>
    </citation>
    <scope>NUCLEOTIDE SEQUENCE [LARGE SCALE GENOMIC DNA]</scope>
    <source>
        <strain evidence="1 2">Cm c5</strain>
    </source>
</reference>
<proteinExistence type="predicted"/>
<name>A0A0K1EF88_CHOCO</name>
<sequence length="199" mass="21778">MAGPLNPLVGEREFNGTEFDYLVDVEPSALKGMKTAQSGLDRVLAEIIGNEVEWAEKAGVTAADMTQLFLLNERIARIDEFLAPVLKFAEMLSETRYVLEDQRQHILLNIGASVERRGKEMPELLARYQKTRTYRSAIAKKAARTRKKNAEEQAEVVALAAESDVRALVEGARAGATVATRDPGVVDESSEAAACAEVN</sequence>
<evidence type="ECO:0000313" key="1">
    <source>
        <dbReference type="EMBL" id="AKT39531.1"/>
    </source>
</evidence>
<gene>
    <name evidence="1" type="ORF">CMC5_036780</name>
</gene>
<dbReference type="Proteomes" id="UP000067626">
    <property type="component" value="Chromosome"/>
</dbReference>
<accession>A0A0K1EF88</accession>
<dbReference type="OrthoDB" id="5516733at2"/>